<sequence length="51" mass="5104">MPDMSLTEAAAWGLIFGGIAYAILEARGVSVAAVSAALVGLATKTLLLELG</sequence>
<protein>
    <submittedName>
        <fullName evidence="2">Uncharacterized protein</fullName>
    </submittedName>
</protein>
<evidence type="ECO:0000313" key="3">
    <source>
        <dbReference type="Proteomes" id="UP001243009"/>
    </source>
</evidence>
<keyword evidence="3" id="KW-1185">Reference proteome</keyword>
<proteinExistence type="predicted"/>
<feature type="transmembrane region" description="Helical" evidence="1">
    <location>
        <begin position="6"/>
        <end position="24"/>
    </location>
</feature>
<keyword evidence="1" id="KW-0472">Membrane</keyword>
<organism evidence="2 3">
    <name type="scientific">Paracraurococcus lichenis</name>
    <dbReference type="NCBI Taxonomy" id="3064888"/>
    <lineage>
        <taxon>Bacteria</taxon>
        <taxon>Pseudomonadati</taxon>
        <taxon>Pseudomonadota</taxon>
        <taxon>Alphaproteobacteria</taxon>
        <taxon>Acetobacterales</taxon>
        <taxon>Roseomonadaceae</taxon>
        <taxon>Paracraurococcus</taxon>
    </lineage>
</organism>
<name>A0ABT9DWV5_9PROT</name>
<comment type="caution">
    <text evidence="2">The sequence shown here is derived from an EMBL/GenBank/DDBJ whole genome shotgun (WGS) entry which is preliminary data.</text>
</comment>
<keyword evidence="1" id="KW-0812">Transmembrane</keyword>
<gene>
    <name evidence="2" type="ORF">Q7A36_08465</name>
</gene>
<dbReference type="Proteomes" id="UP001243009">
    <property type="component" value="Unassembled WGS sequence"/>
</dbReference>
<evidence type="ECO:0000313" key="2">
    <source>
        <dbReference type="EMBL" id="MDO9708373.1"/>
    </source>
</evidence>
<accession>A0ABT9DWV5</accession>
<evidence type="ECO:0000256" key="1">
    <source>
        <dbReference type="SAM" id="Phobius"/>
    </source>
</evidence>
<reference evidence="2 3" key="1">
    <citation type="submission" date="2023-08" db="EMBL/GenBank/DDBJ databases">
        <title>The draft genome sequence of Paracraurococcus sp. LOR1-02.</title>
        <authorList>
            <person name="Kingkaew E."/>
            <person name="Tanasupawat S."/>
        </authorList>
    </citation>
    <scope>NUCLEOTIDE SEQUENCE [LARGE SCALE GENOMIC DNA]</scope>
    <source>
        <strain evidence="2 3">LOR1-02</strain>
    </source>
</reference>
<dbReference type="RefSeq" id="WP_305103243.1">
    <property type="nucleotide sequence ID" value="NZ_JAUTWS010000006.1"/>
</dbReference>
<keyword evidence="1" id="KW-1133">Transmembrane helix</keyword>
<dbReference type="EMBL" id="JAUTWS010000006">
    <property type="protein sequence ID" value="MDO9708373.1"/>
    <property type="molecule type" value="Genomic_DNA"/>
</dbReference>